<protein>
    <submittedName>
        <fullName evidence="2">AT-rich interactive domain-containing protein 1-like</fullName>
    </submittedName>
</protein>
<dbReference type="PANTHER" id="PTHR46872">
    <property type="entry name" value="DNA BINDING PROTEIN"/>
    <property type="match status" value="1"/>
</dbReference>
<organism evidence="2">
    <name type="scientific">Tanacetum cinerariifolium</name>
    <name type="common">Dalmatian daisy</name>
    <name type="synonym">Chrysanthemum cinerariifolium</name>
    <dbReference type="NCBI Taxonomy" id="118510"/>
    <lineage>
        <taxon>Eukaryota</taxon>
        <taxon>Viridiplantae</taxon>
        <taxon>Streptophyta</taxon>
        <taxon>Embryophyta</taxon>
        <taxon>Tracheophyta</taxon>
        <taxon>Spermatophyta</taxon>
        <taxon>Magnoliopsida</taxon>
        <taxon>eudicotyledons</taxon>
        <taxon>Gunneridae</taxon>
        <taxon>Pentapetalae</taxon>
        <taxon>asterids</taxon>
        <taxon>campanulids</taxon>
        <taxon>Asterales</taxon>
        <taxon>Asteraceae</taxon>
        <taxon>Asteroideae</taxon>
        <taxon>Anthemideae</taxon>
        <taxon>Anthemidinae</taxon>
        <taxon>Tanacetum</taxon>
    </lineage>
</organism>
<comment type="caution">
    <text evidence="2">The sequence shown here is derived from an EMBL/GenBank/DDBJ whole genome shotgun (WGS) entry which is preliminary data.</text>
</comment>
<feature type="region of interest" description="Disordered" evidence="1">
    <location>
        <begin position="380"/>
        <end position="416"/>
    </location>
</feature>
<reference evidence="2" key="1">
    <citation type="journal article" date="2019" name="Sci. Rep.">
        <title>Draft genome of Tanacetum cinerariifolium, the natural source of mosquito coil.</title>
        <authorList>
            <person name="Yamashiro T."/>
            <person name="Shiraishi A."/>
            <person name="Satake H."/>
            <person name="Nakayama K."/>
        </authorList>
    </citation>
    <scope>NUCLEOTIDE SEQUENCE</scope>
</reference>
<feature type="region of interest" description="Disordered" evidence="1">
    <location>
        <begin position="335"/>
        <end position="361"/>
    </location>
</feature>
<evidence type="ECO:0000313" key="2">
    <source>
        <dbReference type="EMBL" id="GEU54906.1"/>
    </source>
</evidence>
<accession>A0A6L2L080</accession>
<proteinExistence type="predicted"/>
<gene>
    <name evidence="2" type="ORF">Tci_026884</name>
</gene>
<name>A0A6L2L080_TANCI</name>
<sequence length="584" mass="66902">MKPVPQELLQVVVLGAKKPWGIQLLRLDDAEMFDVSDLQGKHVIVVREVADKEVNAAGEVNATSITTTDSAAAIITAEEITLAQALMEIKTTKPKTKRIVLQEPSESPTTTTKIYSKKSHDKGKGITVKETVNLKKKDQIRPDEETALRLQAEFDKEEQRLTKETVKQRSHIERERIGKGRQSSCGCKFKGSLECVRFHISEKRYRVRLELGPAFANWKFDTMGEEVSLYWTMHEEKKFAKLIKLNPESSSKRFWAYQNRTDPSNVDSDDDELEKVKGSILCSPKHNGQGERECIDELSWLKYVTYEEGRNHSTQPEDPNVSVAQKASNLIPEVSNTHSSHISEPVETTNNTSSQGESVQKQEIFATQKDTPVEQNEYMEEQENFSTQEDTSKRYALPPRANRGVPSKRYSPEKRSRGSRYLIANIAKGNLSKEAKAFTLSMYSDEIPTNTEQALKFKHWKDAMEEEIKTLIKNNTWEKRVLPPGKKTVGCRWVFTIKYKPDRNDKEEITKLKKNFFIKFEMKDLGRLKYFLGIEVLRSKQGIFMYQKKDVLDLLAEIGMVYCKPADTPMIVNQKLYIEKSLLG</sequence>
<dbReference type="PANTHER" id="PTHR46872:SF10">
    <property type="entry name" value="MYB-LIKE DOMAIN-CONTAINING PROTEIN"/>
    <property type="match status" value="1"/>
</dbReference>
<dbReference type="AlphaFoldDB" id="A0A6L2L080"/>
<dbReference type="EMBL" id="BKCJ010003406">
    <property type="protein sequence ID" value="GEU54906.1"/>
    <property type="molecule type" value="Genomic_DNA"/>
</dbReference>
<evidence type="ECO:0000256" key="1">
    <source>
        <dbReference type="SAM" id="MobiDB-lite"/>
    </source>
</evidence>